<name>A7NHG1_ROSCS</name>
<dbReference type="EMBL" id="CP000804">
    <property type="protein sequence ID" value="ABU56908.1"/>
    <property type="molecule type" value="Genomic_DNA"/>
</dbReference>
<reference evidence="6 7" key="1">
    <citation type="submission" date="2007-08" db="EMBL/GenBank/DDBJ databases">
        <title>Complete sequence of Roseiflexus castenholzii DSM 13941.</title>
        <authorList>
            <consortium name="US DOE Joint Genome Institute"/>
            <person name="Copeland A."/>
            <person name="Lucas S."/>
            <person name="Lapidus A."/>
            <person name="Barry K."/>
            <person name="Glavina del Rio T."/>
            <person name="Dalin E."/>
            <person name="Tice H."/>
            <person name="Pitluck S."/>
            <person name="Thompson L.S."/>
            <person name="Brettin T."/>
            <person name="Bruce D."/>
            <person name="Detter J.C."/>
            <person name="Han C."/>
            <person name="Tapia R."/>
            <person name="Schmutz J."/>
            <person name="Larimer F."/>
            <person name="Land M."/>
            <person name="Hauser L."/>
            <person name="Kyrpides N."/>
            <person name="Mikhailova N."/>
            <person name="Bryant D.A."/>
            <person name="Hanada S."/>
            <person name="Tsukatani Y."/>
            <person name="Richardson P."/>
        </authorList>
    </citation>
    <scope>NUCLEOTIDE SEQUENCE [LARGE SCALE GENOMIC DNA]</scope>
    <source>
        <strain evidence="7">DSM 13941 / HLO8</strain>
    </source>
</reference>
<dbReference type="SUPFAM" id="SSF53448">
    <property type="entry name" value="Nucleotide-diphospho-sugar transferases"/>
    <property type="match status" value="1"/>
</dbReference>
<dbReference type="AlphaFoldDB" id="A7NHG1"/>
<protein>
    <submittedName>
        <fullName evidence="6">Glycosyl transferase family 2</fullName>
    </submittedName>
</protein>
<dbReference type="CDD" id="cd04186">
    <property type="entry name" value="GT_2_like_c"/>
    <property type="match status" value="1"/>
</dbReference>
<dbReference type="PANTHER" id="PTHR43179:SF12">
    <property type="entry name" value="GALACTOFURANOSYLTRANSFERASE GLFT2"/>
    <property type="match status" value="1"/>
</dbReference>
<feature type="domain" description="Glycosyltransferase 2-like" evidence="5">
    <location>
        <begin position="31"/>
        <end position="213"/>
    </location>
</feature>
<evidence type="ECO:0000256" key="3">
    <source>
        <dbReference type="ARBA" id="ARBA00022676"/>
    </source>
</evidence>
<evidence type="ECO:0000313" key="6">
    <source>
        <dbReference type="EMBL" id="ABU56908.1"/>
    </source>
</evidence>
<evidence type="ECO:0000259" key="5">
    <source>
        <dbReference type="Pfam" id="PF00535"/>
    </source>
</evidence>
<evidence type="ECO:0000256" key="2">
    <source>
        <dbReference type="ARBA" id="ARBA00006739"/>
    </source>
</evidence>
<dbReference type="HOGENOM" id="CLU_023845_0_1_0"/>
<evidence type="ECO:0000256" key="4">
    <source>
        <dbReference type="ARBA" id="ARBA00022679"/>
    </source>
</evidence>
<keyword evidence="4 6" id="KW-0808">Transferase</keyword>
<dbReference type="InterPro" id="IPR001173">
    <property type="entry name" value="Glyco_trans_2-like"/>
</dbReference>
<evidence type="ECO:0000256" key="1">
    <source>
        <dbReference type="ARBA" id="ARBA00004776"/>
    </source>
</evidence>
<evidence type="ECO:0000313" key="7">
    <source>
        <dbReference type="Proteomes" id="UP000000263"/>
    </source>
</evidence>
<dbReference type="STRING" id="383372.Rcas_0791"/>
<dbReference type="PANTHER" id="PTHR43179">
    <property type="entry name" value="RHAMNOSYLTRANSFERASE WBBL"/>
    <property type="match status" value="1"/>
</dbReference>
<gene>
    <name evidence="6" type="ordered locus">Rcas_0791</name>
</gene>
<comment type="pathway">
    <text evidence="1">Cell wall biogenesis; cell wall polysaccharide biosynthesis.</text>
</comment>
<proteinExistence type="inferred from homology"/>
<accession>A7NHG1</accession>
<organism evidence="6 7">
    <name type="scientific">Roseiflexus castenholzii (strain DSM 13941 / HLO8)</name>
    <dbReference type="NCBI Taxonomy" id="383372"/>
    <lineage>
        <taxon>Bacteria</taxon>
        <taxon>Bacillati</taxon>
        <taxon>Chloroflexota</taxon>
        <taxon>Chloroflexia</taxon>
        <taxon>Chloroflexales</taxon>
        <taxon>Roseiflexineae</taxon>
        <taxon>Roseiflexaceae</taxon>
        <taxon>Roseiflexus</taxon>
    </lineage>
</organism>
<dbReference type="Pfam" id="PF00535">
    <property type="entry name" value="Glycos_transf_2"/>
    <property type="match status" value="1"/>
</dbReference>
<dbReference type="InterPro" id="IPR029044">
    <property type="entry name" value="Nucleotide-diphossugar_trans"/>
</dbReference>
<comment type="similarity">
    <text evidence="2">Belongs to the glycosyltransferase 2 family.</text>
</comment>
<dbReference type="CAZy" id="GT2">
    <property type="family name" value="Glycosyltransferase Family 2"/>
</dbReference>
<dbReference type="Proteomes" id="UP000000263">
    <property type="component" value="Chromosome"/>
</dbReference>
<keyword evidence="7" id="KW-1185">Reference proteome</keyword>
<sequence>MQGTELTKDDDGLRPLLSTVIVNSDGCADTLRCMESLCAHPPDLAALAPRAGALPEHEIILVDNRSRDGCVTLVRERFPAVRILESPARQGFSKNYNLGIRHANGVFVLALNNDTLVHPGALTTLLNAILDTPAYGMVGPRLIGRDGWVQAVCARPVLTPLEYLLTQSIADPGFPIGRLWLLSQQISVARRRSGSVPCISGACMLVRRTAFEQAGLFDEAVDFYYEDIEWCHRMACHGWQVGYVAEATITHLGDQSIRNVKVWAKKSEYFSALRYFRRYHGLTDEGARVLRAATSFGWLMRGIAFVLAEGLFGLKGHARAYLYLWHWILRDPSARPDRVESQ</sequence>
<dbReference type="GO" id="GO:0016757">
    <property type="term" value="F:glycosyltransferase activity"/>
    <property type="evidence" value="ECO:0007669"/>
    <property type="project" value="UniProtKB-KW"/>
</dbReference>
<dbReference type="eggNOG" id="COG1216">
    <property type="taxonomic scope" value="Bacteria"/>
</dbReference>
<dbReference type="KEGG" id="rca:Rcas_0791"/>
<keyword evidence="3" id="KW-0328">Glycosyltransferase</keyword>
<dbReference type="Gene3D" id="3.90.550.10">
    <property type="entry name" value="Spore Coat Polysaccharide Biosynthesis Protein SpsA, Chain A"/>
    <property type="match status" value="1"/>
</dbReference>